<name>A0ABQ4M5R3_9BACL</name>
<dbReference type="Proteomes" id="UP000679992">
    <property type="component" value="Unassembled WGS sequence"/>
</dbReference>
<reference evidence="2 3" key="1">
    <citation type="submission" date="2021-03" db="EMBL/GenBank/DDBJ databases">
        <title>Antimicrobial resistance genes in bacteria isolated from Japanese honey, and their potential for conferring macrolide and lincosamide resistance in the American foulbrood pathogen Paenibacillus larvae.</title>
        <authorList>
            <person name="Okamoto M."/>
            <person name="Kumagai M."/>
            <person name="Kanamori H."/>
            <person name="Takamatsu D."/>
        </authorList>
    </citation>
    <scope>NUCLEOTIDE SEQUENCE [LARGE SCALE GENOMIC DNA]</scope>
    <source>
        <strain evidence="2 3">J42TS3</strain>
    </source>
</reference>
<comment type="caution">
    <text evidence="2">The sequence shown here is derived from an EMBL/GenBank/DDBJ whole genome shotgun (WGS) entry which is preliminary data.</text>
</comment>
<evidence type="ECO:0000259" key="1">
    <source>
        <dbReference type="Pfam" id="PF22790"/>
    </source>
</evidence>
<dbReference type="EMBL" id="BOSL01000001">
    <property type="protein sequence ID" value="GIP51348.1"/>
    <property type="molecule type" value="Genomic_DNA"/>
</dbReference>
<keyword evidence="3" id="KW-1185">Reference proteome</keyword>
<protein>
    <recommendedName>
        <fullName evidence="1">YkoP-like domain-containing protein</fullName>
    </recommendedName>
</protein>
<dbReference type="Pfam" id="PF22790">
    <property type="entry name" value="YkoP"/>
    <property type="match status" value="1"/>
</dbReference>
<organism evidence="2 3">
    <name type="scientific">Paenibacillus vini</name>
    <dbReference type="NCBI Taxonomy" id="1476024"/>
    <lineage>
        <taxon>Bacteria</taxon>
        <taxon>Bacillati</taxon>
        <taxon>Bacillota</taxon>
        <taxon>Bacilli</taxon>
        <taxon>Bacillales</taxon>
        <taxon>Paenibacillaceae</taxon>
        <taxon>Paenibacillus</taxon>
    </lineage>
</organism>
<evidence type="ECO:0000313" key="2">
    <source>
        <dbReference type="EMBL" id="GIP51348.1"/>
    </source>
</evidence>
<evidence type="ECO:0000313" key="3">
    <source>
        <dbReference type="Proteomes" id="UP000679992"/>
    </source>
</evidence>
<proteinExistence type="predicted"/>
<feature type="domain" description="YkoP-like" evidence="1">
    <location>
        <begin position="10"/>
        <end position="191"/>
    </location>
</feature>
<dbReference type="InterPro" id="IPR054467">
    <property type="entry name" value="YkoP-like_dom"/>
</dbReference>
<gene>
    <name evidence="2" type="ORF">J42TS3_03830</name>
</gene>
<accession>A0ABQ4M5R3</accession>
<dbReference type="RefSeq" id="WP_213653558.1">
    <property type="nucleotide sequence ID" value="NZ_BOSL01000001.1"/>
</dbReference>
<sequence>MQPANATYLKRFIQWAWMGWEQWFDRFGRARSLYSGHYGICKMFVIKYHGPSIACQDGTLIRTGDWIGELHLDNRFILDMLRTHDANQVALRVARLTRSSMRQISEEVKNLPQLRHVKALQGITLLHRGITHGLGFETHPLKQGTFRSLTTSYLRLLLTVFHPRNGARIGPHAEKLIPLRLVMTRAALIERFSPAPKTA</sequence>